<dbReference type="RefSeq" id="WP_034946700.1">
    <property type="nucleotide sequence ID" value="NZ_JDST02000022.1"/>
</dbReference>
<dbReference type="AlphaFoldDB" id="A0A080M9C6"/>
<organism evidence="1 2">
    <name type="scientific">Candidatus Accumulibacter cognatus</name>
    <dbReference type="NCBI Taxonomy" id="2954383"/>
    <lineage>
        <taxon>Bacteria</taxon>
        <taxon>Pseudomonadati</taxon>
        <taxon>Pseudomonadota</taxon>
        <taxon>Betaproteobacteria</taxon>
        <taxon>Candidatus Accumulibacter</taxon>
    </lineage>
</organism>
<dbReference type="PANTHER" id="PTHR47328:SF1">
    <property type="entry name" value="RUTC FAMILY PROTEIN YOAB"/>
    <property type="match status" value="1"/>
</dbReference>
<dbReference type="InterPro" id="IPR035959">
    <property type="entry name" value="RutC-like_sf"/>
</dbReference>
<dbReference type="EC" id="1.-.-.-" evidence="1"/>
<dbReference type="Pfam" id="PF01042">
    <property type="entry name" value="Ribonuc_L-PSP"/>
    <property type="match status" value="1"/>
</dbReference>
<evidence type="ECO:0000313" key="1">
    <source>
        <dbReference type="EMBL" id="KFB77561.1"/>
    </source>
</evidence>
<dbReference type="EMBL" id="JDST02000022">
    <property type="protein sequence ID" value="KFB77561.1"/>
    <property type="molecule type" value="Genomic_DNA"/>
</dbReference>
<dbReference type="Gene3D" id="3.30.1330.40">
    <property type="entry name" value="RutC-like"/>
    <property type="match status" value="1"/>
</dbReference>
<dbReference type="SUPFAM" id="SSF55298">
    <property type="entry name" value="YjgF-like"/>
    <property type="match status" value="1"/>
</dbReference>
<sequence length="118" mass="13156">MAIERPIERYGTTQRYSDVCAHGNTIYLVETPQTLDSNAATQTREVLAGVEKLLEQAGSDKTRLLLVTIYLRDIDDLIAVNAVWDRWIPHGTAPVRVCVEARLAHPDFLIEVAVVAAR</sequence>
<reference evidence="1" key="1">
    <citation type="submission" date="2014-02" db="EMBL/GenBank/DDBJ databases">
        <title>Expanding our view of genomic diversity in Candidatus Accumulibacter clades.</title>
        <authorList>
            <person name="Skennerton C.T."/>
            <person name="Barr J.J."/>
            <person name="Slater F.R."/>
            <person name="Bond P.L."/>
            <person name="Tyson G.W."/>
        </authorList>
    </citation>
    <scope>NUCLEOTIDE SEQUENCE [LARGE SCALE GENOMIC DNA]</scope>
</reference>
<evidence type="ECO:0000313" key="2">
    <source>
        <dbReference type="Proteomes" id="UP000021315"/>
    </source>
</evidence>
<dbReference type="InterPro" id="IPR035709">
    <property type="entry name" value="YoaB-like"/>
</dbReference>
<dbReference type="PANTHER" id="PTHR47328">
    <property type="match status" value="1"/>
</dbReference>
<dbReference type="GO" id="GO:0016491">
    <property type="term" value="F:oxidoreductase activity"/>
    <property type="evidence" value="ECO:0007669"/>
    <property type="project" value="UniProtKB-KW"/>
</dbReference>
<dbReference type="Proteomes" id="UP000021315">
    <property type="component" value="Unassembled WGS sequence"/>
</dbReference>
<comment type="caution">
    <text evidence="1">The sequence shown here is derived from an EMBL/GenBank/DDBJ whole genome shotgun (WGS) entry which is preliminary data.</text>
</comment>
<name>A0A080M9C6_9PROT</name>
<keyword evidence="1" id="KW-0560">Oxidoreductase</keyword>
<gene>
    <name evidence="1" type="primary">rutC</name>
    <name evidence="1" type="ORF">AW06_001330</name>
</gene>
<keyword evidence="2" id="KW-1185">Reference proteome</keyword>
<dbReference type="InterPro" id="IPR006175">
    <property type="entry name" value="YjgF/YER057c/UK114"/>
</dbReference>
<protein>
    <submittedName>
        <fullName evidence="1">Aminoacrylate peracid reductase RutC</fullName>
        <ecNumber evidence="1">1.-.-.-</ecNumber>
    </submittedName>
</protein>
<dbReference type="STRING" id="1453999.AW06_001330"/>
<proteinExistence type="predicted"/>
<accession>A0A080M9C6</accession>
<dbReference type="CDD" id="cd06150">
    <property type="entry name" value="YjgF_YER057c_UK114_like_2"/>
    <property type="match status" value="1"/>
</dbReference>